<gene>
    <name evidence="4" type="ORF">BT63DRAFT_427653</name>
</gene>
<evidence type="ECO:0000256" key="1">
    <source>
        <dbReference type="ARBA" id="ARBA00022614"/>
    </source>
</evidence>
<dbReference type="OrthoDB" id="1517790at2759"/>
<evidence type="ECO:0008006" key="6">
    <source>
        <dbReference type="Google" id="ProtNLM"/>
    </source>
</evidence>
<dbReference type="PANTHER" id="PTHR48051">
    <property type="match status" value="1"/>
</dbReference>
<evidence type="ECO:0000313" key="5">
    <source>
        <dbReference type="Proteomes" id="UP000799302"/>
    </source>
</evidence>
<dbReference type="Pfam" id="PF13855">
    <property type="entry name" value="LRR_8"/>
    <property type="match status" value="1"/>
</dbReference>
<dbReference type="InterPro" id="IPR050216">
    <property type="entry name" value="LRR_domain-containing"/>
</dbReference>
<feature type="region of interest" description="Disordered" evidence="3">
    <location>
        <begin position="1"/>
        <end position="20"/>
    </location>
</feature>
<name>A0A6A6U3L8_9PEZI</name>
<dbReference type="SMART" id="SM00369">
    <property type="entry name" value="LRR_TYP"/>
    <property type="match status" value="2"/>
</dbReference>
<dbReference type="Gene3D" id="3.80.10.10">
    <property type="entry name" value="Ribonuclease Inhibitor"/>
    <property type="match status" value="1"/>
</dbReference>
<keyword evidence="2" id="KW-0677">Repeat</keyword>
<evidence type="ECO:0000313" key="4">
    <source>
        <dbReference type="EMBL" id="KAF2665853.1"/>
    </source>
</evidence>
<dbReference type="PROSITE" id="PS51450">
    <property type="entry name" value="LRR"/>
    <property type="match status" value="2"/>
</dbReference>
<sequence>MADSDLPSSPPLPTSRLDRKRRFDHLHDVSGFSSDPPVFSSDPPEVSLDSDRRKRIYSGAWWGAPDQPNDKTDLARNFDSGVFMSSDQHAPIKDHVIPSRAFRRVASVSTPLSRAQDIVNEALEKGDDIVDLSDLDLVELPNSIAKDLDSLVKVPRFFNESQSPIEQEFQPLAPKIQLYLANNLLPALPPALWSLDNLTVLSVRNNNLRSIPASISKLSNLTELNLANNSLRSLPWEILRLLGPGKALRTMHLRPNPLFIGIDAHAPPMDRTHHIPPESGMYKLRLKELKSESEISSGGQGSHPSRWLCKLLERVWQALREADPQLLSATGPQCLWTEPDKFGPLCVHIASTRVWYLNSDGTPIMGVKGTMPSKASASVTHFEADPYAPVESPRSSSSTPSLLELCMAQCAASPYLDQIQSLLPSETPIPVVRALEETYGSVKEGGRVCSVCSRHYQIPRAEWIEYWHCMPKGSSAMGSEENFWPLLRRGCSWACVPVQSTGK</sequence>
<accession>A0A6A6U3L8</accession>
<dbReference type="AlphaFoldDB" id="A0A6A6U3L8"/>
<keyword evidence="5" id="KW-1185">Reference proteome</keyword>
<reference evidence="4" key="1">
    <citation type="journal article" date="2020" name="Stud. Mycol.">
        <title>101 Dothideomycetes genomes: a test case for predicting lifestyles and emergence of pathogens.</title>
        <authorList>
            <person name="Haridas S."/>
            <person name="Albert R."/>
            <person name="Binder M."/>
            <person name="Bloem J."/>
            <person name="Labutti K."/>
            <person name="Salamov A."/>
            <person name="Andreopoulos B."/>
            <person name="Baker S."/>
            <person name="Barry K."/>
            <person name="Bills G."/>
            <person name="Bluhm B."/>
            <person name="Cannon C."/>
            <person name="Castanera R."/>
            <person name="Culley D."/>
            <person name="Daum C."/>
            <person name="Ezra D."/>
            <person name="Gonzalez J."/>
            <person name="Henrissat B."/>
            <person name="Kuo A."/>
            <person name="Liang C."/>
            <person name="Lipzen A."/>
            <person name="Lutzoni F."/>
            <person name="Magnuson J."/>
            <person name="Mondo S."/>
            <person name="Nolan M."/>
            <person name="Ohm R."/>
            <person name="Pangilinan J."/>
            <person name="Park H.-J."/>
            <person name="Ramirez L."/>
            <person name="Alfaro M."/>
            <person name="Sun H."/>
            <person name="Tritt A."/>
            <person name="Yoshinaga Y."/>
            <person name="Zwiers L.-H."/>
            <person name="Turgeon B."/>
            <person name="Goodwin S."/>
            <person name="Spatafora J."/>
            <person name="Crous P."/>
            <person name="Grigoriev I."/>
        </authorList>
    </citation>
    <scope>NUCLEOTIDE SEQUENCE</scope>
    <source>
        <strain evidence="4">CBS 115976</strain>
    </source>
</reference>
<evidence type="ECO:0000256" key="3">
    <source>
        <dbReference type="SAM" id="MobiDB-lite"/>
    </source>
</evidence>
<feature type="compositionally biased region" description="Low complexity" evidence="3">
    <location>
        <begin position="29"/>
        <end position="47"/>
    </location>
</feature>
<evidence type="ECO:0000256" key="2">
    <source>
        <dbReference type="ARBA" id="ARBA00022737"/>
    </source>
</evidence>
<dbReference type="SUPFAM" id="SSF52058">
    <property type="entry name" value="L domain-like"/>
    <property type="match status" value="1"/>
</dbReference>
<keyword evidence="1" id="KW-0433">Leucine-rich repeat</keyword>
<feature type="region of interest" description="Disordered" evidence="3">
    <location>
        <begin position="27"/>
        <end position="50"/>
    </location>
</feature>
<dbReference type="InterPro" id="IPR032675">
    <property type="entry name" value="LRR_dom_sf"/>
</dbReference>
<proteinExistence type="predicted"/>
<dbReference type="Proteomes" id="UP000799302">
    <property type="component" value="Unassembled WGS sequence"/>
</dbReference>
<protein>
    <recommendedName>
        <fullName evidence="6">L domain-like protein</fullName>
    </recommendedName>
</protein>
<dbReference type="InterPro" id="IPR003591">
    <property type="entry name" value="Leu-rich_rpt_typical-subtyp"/>
</dbReference>
<dbReference type="GO" id="GO:0005737">
    <property type="term" value="C:cytoplasm"/>
    <property type="evidence" value="ECO:0007669"/>
    <property type="project" value="TreeGrafter"/>
</dbReference>
<dbReference type="InterPro" id="IPR001611">
    <property type="entry name" value="Leu-rich_rpt"/>
</dbReference>
<organism evidence="4 5">
    <name type="scientific">Microthyrium microscopicum</name>
    <dbReference type="NCBI Taxonomy" id="703497"/>
    <lineage>
        <taxon>Eukaryota</taxon>
        <taxon>Fungi</taxon>
        <taxon>Dikarya</taxon>
        <taxon>Ascomycota</taxon>
        <taxon>Pezizomycotina</taxon>
        <taxon>Dothideomycetes</taxon>
        <taxon>Dothideomycetes incertae sedis</taxon>
        <taxon>Microthyriales</taxon>
        <taxon>Microthyriaceae</taxon>
        <taxon>Microthyrium</taxon>
    </lineage>
</organism>
<dbReference type="PANTHER" id="PTHR48051:SF1">
    <property type="entry name" value="RAS SUPPRESSOR PROTEIN 1"/>
    <property type="match status" value="1"/>
</dbReference>
<dbReference type="EMBL" id="MU004239">
    <property type="protein sequence ID" value="KAF2665853.1"/>
    <property type="molecule type" value="Genomic_DNA"/>
</dbReference>